<comment type="similarity">
    <text evidence="2">Belongs to the short-chain dehydrogenases/reductases (SDR) family.</text>
</comment>
<sequence>MIWIISAGALSIITIFFLDRLIRSFRVSNYWNKYVMITGCSSGFGEALARHLDNLGFNVFAGCRSAQAMEALSKNSSGRLVPILIDVRENQSIESALAEVKRILPEGRGLWGLVNNAGVLGIVGISEVLTREDFHKVFEVNLFGLIETTRHFLPLVRQARGRVVNMSSIAGRIAFLSGAYGTSKFGVEAYSDLLRREMYHRGVKVCVLEPGGYKTSFSDFNNLTPYLVQLFDERATEEMKQCYGNVRKLYDKLIASQVQYVPNDISPVVEAYTHALTSSFPRTRYYVGKDANFLRLISCLPTCLSDLILALPSSSGT</sequence>
<organism evidence="3 4">
    <name type="scientific">Biomphalaria glabrata</name>
    <name type="common">Bloodfluke planorb</name>
    <name type="synonym">Freshwater snail</name>
    <dbReference type="NCBI Taxonomy" id="6526"/>
    <lineage>
        <taxon>Eukaryota</taxon>
        <taxon>Metazoa</taxon>
        <taxon>Spiralia</taxon>
        <taxon>Lophotrochozoa</taxon>
        <taxon>Mollusca</taxon>
        <taxon>Gastropoda</taxon>
        <taxon>Heterobranchia</taxon>
        <taxon>Euthyneura</taxon>
        <taxon>Panpulmonata</taxon>
        <taxon>Hygrophila</taxon>
        <taxon>Lymnaeoidea</taxon>
        <taxon>Planorbidae</taxon>
        <taxon>Biomphalaria</taxon>
    </lineage>
</organism>
<dbReference type="GeneID" id="106055160"/>
<evidence type="ECO:0000313" key="3">
    <source>
        <dbReference type="Proteomes" id="UP001165740"/>
    </source>
</evidence>
<dbReference type="InterPro" id="IPR020904">
    <property type="entry name" value="Sc_DH/Rdtase_CS"/>
</dbReference>
<dbReference type="PANTHER" id="PTHR43313">
    <property type="entry name" value="SHORT-CHAIN DEHYDROGENASE/REDUCTASE FAMILY 9C"/>
    <property type="match status" value="1"/>
</dbReference>
<keyword evidence="3" id="KW-1185">Reference proteome</keyword>
<dbReference type="Pfam" id="PF00106">
    <property type="entry name" value="adh_short"/>
    <property type="match status" value="1"/>
</dbReference>
<dbReference type="PRINTS" id="PR00080">
    <property type="entry name" value="SDRFAMILY"/>
</dbReference>
<dbReference type="GO" id="GO:0016491">
    <property type="term" value="F:oxidoreductase activity"/>
    <property type="evidence" value="ECO:0007669"/>
    <property type="project" value="UniProtKB-KW"/>
</dbReference>
<dbReference type="PROSITE" id="PS00061">
    <property type="entry name" value="ADH_SHORT"/>
    <property type="match status" value="1"/>
</dbReference>
<dbReference type="Proteomes" id="UP001165740">
    <property type="component" value="Chromosome 2"/>
</dbReference>
<dbReference type="PANTHER" id="PTHR43313:SF1">
    <property type="entry name" value="3BETA-HYDROXYSTEROID DEHYDROGENASE DHS-16"/>
    <property type="match status" value="1"/>
</dbReference>
<accession>A0A9U8DZP3</accession>
<dbReference type="GO" id="GO:0008202">
    <property type="term" value="P:steroid metabolic process"/>
    <property type="evidence" value="ECO:0007669"/>
    <property type="project" value="TreeGrafter"/>
</dbReference>
<proteinExistence type="inferred from homology"/>
<dbReference type="Gene3D" id="3.40.50.720">
    <property type="entry name" value="NAD(P)-binding Rossmann-like Domain"/>
    <property type="match status" value="1"/>
</dbReference>
<dbReference type="InterPro" id="IPR002347">
    <property type="entry name" value="SDR_fam"/>
</dbReference>
<reference evidence="4" key="1">
    <citation type="submission" date="2025-08" db="UniProtKB">
        <authorList>
            <consortium name="RefSeq"/>
        </authorList>
    </citation>
    <scope>IDENTIFICATION</scope>
</reference>
<dbReference type="OrthoDB" id="5296at2759"/>
<dbReference type="KEGG" id="bgt:106055160"/>
<keyword evidence="1" id="KW-0560">Oxidoreductase</keyword>
<dbReference type="InterPro" id="IPR036291">
    <property type="entry name" value="NAD(P)-bd_dom_sf"/>
</dbReference>
<evidence type="ECO:0000256" key="2">
    <source>
        <dbReference type="RuleBase" id="RU000363"/>
    </source>
</evidence>
<dbReference type="RefSeq" id="XP_013066810.2">
    <property type="nucleotide sequence ID" value="XM_013211356.2"/>
</dbReference>
<dbReference type="PRINTS" id="PR00081">
    <property type="entry name" value="GDHRDH"/>
</dbReference>
<name>A0A9U8DZP3_BIOGL</name>
<dbReference type="SUPFAM" id="SSF51735">
    <property type="entry name" value="NAD(P)-binding Rossmann-fold domains"/>
    <property type="match status" value="1"/>
</dbReference>
<evidence type="ECO:0000313" key="4">
    <source>
        <dbReference type="RefSeq" id="XP_013066810.2"/>
    </source>
</evidence>
<evidence type="ECO:0000256" key="1">
    <source>
        <dbReference type="ARBA" id="ARBA00023002"/>
    </source>
</evidence>
<gene>
    <name evidence="4" type="primary">LOC106055160</name>
</gene>
<protein>
    <submittedName>
        <fullName evidence="4">Retinol dehydrogenase 7-like</fullName>
    </submittedName>
</protein>
<dbReference type="OMA" id="WHIRDSY"/>
<dbReference type="AlphaFoldDB" id="A0A9U8DZP3"/>